<dbReference type="GO" id="GO:0045295">
    <property type="term" value="F:gamma-catenin binding"/>
    <property type="evidence" value="ECO:0007669"/>
    <property type="project" value="TreeGrafter"/>
</dbReference>
<keyword evidence="5" id="KW-1185">Reference proteome</keyword>
<dbReference type="Gene3D" id="1.25.10.10">
    <property type="entry name" value="Leucine-rich Repeat Variant"/>
    <property type="match status" value="1"/>
</dbReference>
<feature type="region of interest" description="Disordered" evidence="3">
    <location>
        <begin position="1930"/>
        <end position="1967"/>
    </location>
</feature>
<feature type="region of interest" description="Disordered" evidence="3">
    <location>
        <begin position="719"/>
        <end position="870"/>
    </location>
</feature>
<gene>
    <name evidence="4" type="ORF">BV898_03314</name>
</gene>
<keyword evidence="2" id="KW-0879">Wnt signaling pathway</keyword>
<dbReference type="SUPFAM" id="SSF48371">
    <property type="entry name" value="ARM repeat"/>
    <property type="match status" value="1"/>
</dbReference>
<dbReference type="GO" id="GO:0030877">
    <property type="term" value="C:beta-catenin destruction complex"/>
    <property type="evidence" value="ECO:0007669"/>
    <property type="project" value="TreeGrafter"/>
</dbReference>
<dbReference type="OrthoDB" id="5918429at2759"/>
<sequence>MEELWSLHSDFGDGEDGCYVGVSQDEEDDDAMAESLPRSPGRDASSFLPCPECGCGMPFNKHHHSREDSDDIPSHHFAAADLTPSFASHSSAPPPEIKNSNCSFELLSDFTLPDAELIVLINQLQSERLDLIVSEKRYAEQTAAASAPEATLSVNGWCSSSSHPPPPVTSPAERRQSKSSARRKLRIQQIDLELNKLNKLRQLQTMEERAFRQSTRSSKGTRSVSTAMTPGSSVARDSHSNSFDMRSSTSGHSLDIRSTVGTAQQPELLLSTLSTLFDVDKEKITEVLTRQCMSRDQCFLLYQQNIIPVVIRLIHDPMCGISTSPLEIREKAGTILYQLVSCQPDDKRGRREGRVLNWLEEIRAYSAAIIHPNLGSSNGLNGDSNIPDSALQYLRKNSSDEEYRHAICSLGGLNAVAEFLQCDLSKFDNTNDTRHVSMRQYACMILTNLSYGDGCNKALLCSSESFLRTLVQLLASPTEELRWSVASVVRNISWRADVTSKRSLRNSKMVTALLRAAMLSKTEHSLKILLLALSNMSGHNDENRQEICAFDGALAFLVRNLQCKKGTTYEVQEQSGCILRSVSYVIAVRPDYRKILRENHCLEILVDHLRSTCIPLTANACGILWNLSARCVEDQKRLWELDAVKLLEPLCRNTHDAIAKPSTEAVRNLKKAHEGLGGAAWKSSARSGGVSARLRDGLARHQEDHAQSADDMAADYEHEHLEEDNRSYPRTVTSVPSSPLISARSARTNGSYRSVANMQSNGRTGSDRRDLMAGLVRSVGGGEEAQHTHRNGNGDHHQRSALPLHQLSSPPLSPHKQQQQHTFPQHHQHHQQSGFGSDKLLLGSSSWDPGLGSFEYSQQPQQPQQQETDQFEGFPSYAVNTQHHHRSADQMPEEESNDECIDFGARPNAETTADSNHHIELEACEDTIKHFNSETSPYMETGSSTLTSNRGAFEDLHRPFSPKLTPFCEPPSALMTPAVGSRRSTPSALSDVETVTGDDDDGHEVMDKQSVYSGFSRLQSGLVTPTFSEIPGSPSLMQMSPRVQRRRILPAPPVERQDMMVKASPPPPDVVPAMYANNNATAISDGPDELQLVGGLVNSLRRRPKKERQGAGFPLSRAPPPIVSESVREQRQDVVAQVRTLPAFLPNYCELEGVSEDTVKTFASEGLSNGTSMNSLAISALSGLSILGQPMTTAHQPGPSHSTPLPPPVPPKPSELSGSARTSADRLKFFSPTPETETAPLAFVEQEANAAAKKEIQNEPDPIAPEQSDLTAEMPVGFNFKWPIPPPLPRRISSLPASPSFSAASTAMILSPSLPEALRAVPEKAMGETLPTGTIGNNIEQPEHDLVLSDTLEQKELSSPLASATQTTAENLERSEGEEENPPPLPAPFIPTAAPLVLHGTTEPEKSLEDAVVDLETSVLVECIYGILPKKKVKGGKKGAAGLKNNHTSARKAHLQSNLSGNGGGSGVALKHSESTGLAKVDAAVEGNKGCPSRSQSSQLLGNVRGSVEDGDSQPALREKLTLPITEKAQPESGEEKRNGTASGGTSMWIDLNGGGQPPVGKLQHHLKRGPRSRNGAPQPVSGKDNGDIQSHKIEATRPNFDRVPSPDVFDAMSQMGGAAGLASHFSSEASDGEDHSSSGFHQYHRGPRIVKPGVDSKGSSNLPVSGVDADRLTSPKPIKGGGGKKPPRIHPTVNNGQSHSARGYAPNSDEILHAASNRLVKQGTFIKESESTSMALPWIFPDNDLSQQNPAVRQRYASITRLPRESSSSMNINHDNSHLPRHKSGGDFRSRSARSLSRPTPNVPLTAVSGNEALSTSSTGGGGHERPPHIEKSASVPSPKPQQKKSIPVASKIASLWNRGDKKESKNGSKSAAMSIPGDAVAAAGKKDIQSGGGVPPPIKSPTLSERLKPSRFLSIAPRMTSTLPKKIHHKTALSTASSSSCQYNGSEEDCNHKNSGIGSKKVTLV</sequence>
<accession>A0A1W0X6D0</accession>
<feature type="region of interest" description="Disordered" evidence="3">
    <location>
        <begin position="1857"/>
        <end position="1876"/>
    </location>
</feature>
<proteinExistence type="inferred from homology"/>
<dbReference type="GO" id="GO:0001708">
    <property type="term" value="P:cell fate specification"/>
    <property type="evidence" value="ECO:0007669"/>
    <property type="project" value="TreeGrafter"/>
</dbReference>
<dbReference type="SMART" id="SM00185">
    <property type="entry name" value="ARM"/>
    <property type="match status" value="6"/>
</dbReference>
<feature type="compositionally biased region" description="Polar residues" evidence="3">
    <location>
        <begin position="212"/>
        <end position="232"/>
    </location>
</feature>
<protein>
    <submittedName>
        <fullName evidence="4">Adenomatous polyposis coli protein</fullName>
    </submittedName>
</protein>
<dbReference type="InterPro" id="IPR016024">
    <property type="entry name" value="ARM-type_fold"/>
</dbReference>
<feature type="compositionally biased region" description="Polar residues" evidence="3">
    <location>
        <begin position="1809"/>
        <end position="1819"/>
    </location>
</feature>
<feature type="compositionally biased region" description="Polar residues" evidence="3">
    <location>
        <begin position="1934"/>
        <end position="1947"/>
    </location>
</feature>
<dbReference type="InterPro" id="IPR041257">
    <property type="entry name" value="APC_rep"/>
</dbReference>
<feature type="compositionally biased region" description="Basic and acidic residues" evidence="3">
    <location>
        <begin position="784"/>
        <end position="798"/>
    </location>
</feature>
<dbReference type="GO" id="GO:0005881">
    <property type="term" value="C:cytoplasmic microtubule"/>
    <property type="evidence" value="ECO:0007669"/>
    <property type="project" value="TreeGrafter"/>
</dbReference>
<dbReference type="GO" id="GO:0016342">
    <property type="term" value="C:catenin complex"/>
    <property type="evidence" value="ECO:0007669"/>
    <property type="project" value="TreeGrafter"/>
</dbReference>
<feature type="region of interest" description="Disordered" evidence="3">
    <location>
        <begin position="1435"/>
        <end position="1471"/>
    </location>
</feature>
<feature type="compositionally biased region" description="Polar residues" evidence="3">
    <location>
        <begin position="728"/>
        <end position="764"/>
    </location>
</feature>
<dbReference type="EMBL" id="MTYJ01000015">
    <property type="protein sequence ID" value="OQV22882.1"/>
    <property type="molecule type" value="Genomic_DNA"/>
</dbReference>
<feature type="region of interest" description="Disordered" evidence="3">
    <location>
        <begin position="208"/>
        <end position="252"/>
    </location>
</feature>
<feature type="compositionally biased region" description="Polar residues" evidence="3">
    <location>
        <begin position="240"/>
        <end position="252"/>
    </location>
</feature>
<feature type="compositionally biased region" description="Polar residues" evidence="3">
    <location>
        <begin position="1360"/>
        <end position="1369"/>
    </location>
</feature>
<reference evidence="5" key="1">
    <citation type="submission" date="2017-01" db="EMBL/GenBank/DDBJ databases">
        <title>Comparative genomics of anhydrobiosis in the tardigrade Hypsibius dujardini.</title>
        <authorList>
            <person name="Yoshida Y."/>
            <person name="Koutsovoulos G."/>
            <person name="Laetsch D."/>
            <person name="Stevens L."/>
            <person name="Kumar S."/>
            <person name="Horikawa D."/>
            <person name="Ishino K."/>
            <person name="Komine S."/>
            <person name="Tomita M."/>
            <person name="Blaxter M."/>
            <person name="Arakawa K."/>
        </authorList>
    </citation>
    <scope>NUCLEOTIDE SEQUENCE [LARGE SCALE GENOMIC DNA]</scope>
    <source>
        <strain evidence="5">Z151</strain>
    </source>
</reference>
<feature type="compositionally biased region" description="Pro residues" evidence="3">
    <location>
        <begin position="1204"/>
        <end position="1213"/>
    </location>
</feature>
<organism evidence="4 5">
    <name type="scientific">Hypsibius exemplaris</name>
    <name type="common">Freshwater tardigrade</name>
    <dbReference type="NCBI Taxonomy" id="2072580"/>
    <lineage>
        <taxon>Eukaryota</taxon>
        <taxon>Metazoa</taxon>
        <taxon>Ecdysozoa</taxon>
        <taxon>Tardigrada</taxon>
        <taxon>Eutardigrada</taxon>
        <taxon>Parachela</taxon>
        <taxon>Hypsibioidea</taxon>
        <taxon>Hypsibiidae</taxon>
        <taxon>Hypsibius</taxon>
    </lineage>
</organism>
<dbReference type="GO" id="GO:0016477">
    <property type="term" value="P:cell migration"/>
    <property type="evidence" value="ECO:0007669"/>
    <property type="project" value="TreeGrafter"/>
</dbReference>
<comment type="caution">
    <text evidence="4">The sequence shown here is derived from an EMBL/GenBank/DDBJ whole genome shotgun (WGS) entry which is preliminary data.</text>
</comment>
<evidence type="ECO:0000313" key="5">
    <source>
        <dbReference type="Proteomes" id="UP000192578"/>
    </source>
</evidence>
<feature type="compositionally biased region" description="Polar residues" evidence="3">
    <location>
        <begin position="1766"/>
        <end position="1775"/>
    </location>
</feature>
<dbReference type="GO" id="GO:0090090">
    <property type="term" value="P:negative regulation of canonical Wnt signaling pathway"/>
    <property type="evidence" value="ECO:0007669"/>
    <property type="project" value="TreeGrafter"/>
</dbReference>
<evidence type="ECO:0000256" key="1">
    <source>
        <dbReference type="ARBA" id="ARBA00009051"/>
    </source>
</evidence>
<dbReference type="PANTHER" id="PTHR12607:SF12">
    <property type="entry name" value="APC-LIKE, ISOFORM A-RELATED"/>
    <property type="match status" value="1"/>
</dbReference>
<evidence type="ECO:0000256" key="2">
    <source>
        <dbReference type="ARBA" id="ARBA00022687"/>
    </source>
</evidence>
<feature type="region of interest" description="Disordered" evidence="3">
    <location>
        <begin position="976"/>
        <end position="1003"/>
    </location>
</feature>
<dbReference type="GO" id="GO:0007026">
    <property type="term" value="P:negative regulation of microtubule depolymerization"/>
    <property type="evidence" value="ECO:0007669"/>
    <property type="project" value="TreeGrafter"/>
</dbReference>
<feature type="region of interest" description="Disordered" evidence="3">
    <location>
        <begin position="1762"/>
        <end position="1849"/>
    </location>
</feature>
<dbReference type="Pfam" id="PF18797">
    <property type="entry name" value="APC_rep"/>
    <property type="match status" value="1"/>
</dbReference>
<dbReference type="GO" id="GO:0008013">
    <property type="term" value="F:beta-catenin binding"/>
    <property type="evidence" value="ECO:0007669"/>
    <property type="project" value="InterPro"/>
</dbReference>
<evidence type="ECO:0000256" key="3">
    <source>
        <dbReference type="SAM" id="MobiDB-lite"/>
    </source>
</evidence>
<dbReference type="Proteomes" id="UP000192578">
    <property type="component" value="Unassembled WGS sequence"/>
</dbReference>
<feature type="region of interest" description="Disordered" evidence="3">
    <location>
        <begin position="156"/>
        <end position="183"/>
    </location>
</feature>
<dbReference type="InterPro" id="IPR026818">
    <property type="entry name" value="Apc_fam"/>
</dbReference>
<dbReference type="InterPro" id="IPR011989">
    <property type="entry name" value="ARM-like"/>
</dbReference>
<feature type="compositionally biased region" description="Basic and acidic residues" evidence="3">
    <location>
        <begin position="1585"/>
        <end position="1596"/>
    </location>
</feature>
<dbReference type="GO" id="GO:0016055">
    <property type="term" value="P:Wnt signaling pathway"/>
    <property type="evidence" value="ECO:0007669"/>
    <property type="project" value="UniProtKB-KW"/>
</dbReference>
<dbReference type="InterPro" id="IPR000225">
    <property type="entry name" value="Armadillo"/>
</dbReference>
<feature type="region of interest" description="Disordered" evidence="3">
    <location>
        <begin position="1355"/>
        <end position="1392"/>
    </location>
</feature>
<comment type="similarity">
    <text evidence="1">Belongs to the adenomatous polyposis coli (APC) family.</text>
</comment>
<feature type="region of interest" description="Disordered" evidence="3">
    <location>
        <begin position="1625"/>
        <end position="1703"/>
    </location>
</feature>
<feature type="compositionally biased region" description="Basic and acidic residues" evidence="3">
    <location>
        <begin position="1824"/>
        <end position="1833"/>
    </location>
</feature>
<feature type="compositionally biased region" description="Low complexity" evidence="3">
    <location>
        <begin position="802"/>
        <end position="823"/>
    </location>
</feature>
<dbReference type="GO" id="GO:0008017">
    <property type="term" value="F:microtubule binding"/>
    <property type="evidence" value="ECO:0007669"/>
    <property type="project" value="TreeGrafter"/>
</dbReference>
<feature type="region of interest" description="Disordered" evidence="3">
    <location>
        <begin position="1189"/>
        <end position="1222"/>
    </location>
</feature>
<feature type="region of interest" description="Disordered" evidence="3">
    <location>
        <begin position="1487"/>
        <end position="1613"/>
    </location>
</feature>
<dbReference type="PANTHER" id="PTHR12607">
    <property type="entry name" value="ADENOMATOUS POLYPOSIS COLI PROTEIN FAMILY"/>
    <property type="match status" value="1"/>
</dbReference>
<dbReference type="GO" id="GO:0007399">
    <property type="term" value="P:nervous system development"/>
    <property type="evidence" value="ECO:0007669"/>
    <property type="project" value="TreeGrafter"/>
</dbReference>
<name>A0A1W0X6D0_HYPEX</name>
<dbReference type="GO" id="GO:0007389">
    <property type="term" value="P:pattern specification process"/>
    <property type="evidence" value="ECO:0007669"/>
    <property type="project" value="TreeGrafter"/>
</dbReference>
<feature type="region of interest" description="Disordered" evidence="3">
    <location>
        <begin position="16"/>
        <end position="44"/>
    </location>
</feature>
<feature type="region of interest" description="Disordered" evidence="3">
    <location>
        <begin position="1102"/>
        <end position="1126"/>
    </location>
</feature>
<feature type="region of interest" description="Disordered" evidence="3">
    <location>
        <begin position="1882"/>
        <end position="1907"/>
    </location>
</feature>
<evidence type="ECO:0000313" key="4">
    <source>
        <dbReference type="EMBL" id="OQV22882.1"/>
    </source>
</evidence>
<feature type="compositionally biased region" description="Basic residues" evidence="3">
    <location>
        <begin position="1563"/>
        <end position="1572"/>
    </location>
</feature>